<dbReference type="AlphaFoldDB" id="A0A8J2KGM2"/>
<name>A0A8J2KGM2_9HEXA</name>
<feature type="non-terminal residue" evidence="2">
    <location>
        <position position="1"/>
    </location>
</feature>
<evidence type="ECO:0008006" key="4">
    <source>
        <dbReference type="Google" id="ProtNLM"/>
    </source>
</evidence>
<gene>
    <name evidence="2" type="ORF">AFUS01_LOCUS24849</name>
</gene>
<proteinExistence type="predicted"/>
<evidence type="ECO:0000313" key="2">
    <source>
        <dbReference type="EMBL" id="CAG7786275.1"/>
    </source>
</evidence>
<evidence type="ECO:0000256" key="1">
    <source>
        <dbReference type="SAM" id="MobiDB-lite"/>
    </source>
</evidence>
<accession>A0A8J2KGM2</accession>
<feature type="compositionally biased region" description="Polar residues" evidence="1">
    <location>
        <begin position="18"/>
        <end position="27"/>
    </location>
</feature>
<keyword evidence="3" id="KW-1185">Reference proteome</keyword>
<feature type="region of interest" description="Disordered" evidence="1">
    <location>
        <begin position="1"/>
        <end position="27"/>
    </location>
</feature>
<evidence type="ECO:0000313" key="3">
    <source>
        <dbReference type="Proteomes" id="UP000708208"/>
    </source>
</evidence>
<dbReference type="OrthoDB" id="6622122at2759"/>
<comment type="caution">
    <text evidence="2">The sequence shown here is derived from an EMBL/GenBank/DDBJ whole genome shotgun (WGS) entry which is preliminary data.</text>
</comment>
<protein>
    <recommendedName>
        <fullName evidence="4">TTF-type domain-containing protein</fullName>
    </recommendedName>
</protein>
<dbReference type="Proteomes" id="UP000708208">
    <property type="component" value="Unassembled WGS sequence"/>
</dbReference>
<dbReference type="EMBL" id="CAJVCH010313978">
    <property type="protein sequence ID" value="CAG7786275.1"/>
    <property type="molecule type" value="Genomic_DNA"/>
</dbReference>
<organism evidence="2 3">
    <name type="scientific">Allacma fusca</name>
    <dbReference type="NCBI Taxonomy" id="39272"/>
    <lineage>
        <taxon>Eukaryota</taxon>
        <taxon>Metazoa</taxon>
        <taxon>Ecdysozoa</taxon>
        <taxon>Arthropoda</taxon>
        <taxon>Hexapoda</taxon>
        <taxon>Collembola</taxon>
        <taxon>Symphypleona</taxon>
        <taxon>Sminthuridae</taxon>
        <taxon>Allacma</taxon>
    </lineage>
</organism>
<reference evidence="2" key="1">
    <citation type="submission" date="2021-06" db="EMBL/GenBank/DDBJ databases">
        <authorList>
            <person name="Hodson N. C."/>
            <person name="Mongue J. A."/>
            <person name="Jaron S. K."/>
        </authorList>
    </citation>
    <scope>NUCLEOTIDE SEQUENCE</scope>
</reference>
<sequence length="157" mass="17725">EQEVAPTETIDADPGPSIPNSPKSDQTQLQVPLPTIAQLDIGNAVGKIVSKEERLSFLFNAWNPPTDFKFPVIVQGKYNRRFLSWLSQYQWLAYSESNSGGFCKYCVLFASEGGGVGFQPLKSFVKSAWKNFKDASDLRDHSQLSYHQLLKQQNFFE</sequence>